<evidence type="ECO:0000313" key="11">
    <source>
        <dbReference type="EMBL" id="TDT38505.1"/>
    </source>
</evidence>
<feature type="domain" description="Peptidase S26" evidence="10">
    <location>
        <begin position="59"/>
        <end position="247"/>
    </location>
</feature>
<dbReference type="Gene3D" id="2.10.109.10">
    <property type="entry name" value="Umud Fragment, subunit A"/>
    <property type="match status" value="1"/>
</dbReference>
<evidence type="ECO:0000256" key="7">
    <source>
        <dbReference type="PIRSR" id="PIRSR600223-1"/>
    </source>
</evidence>
<comment type="subcellular location">
    <subcellularLocation>
        <location evidence="9">Membrane</location>
        <topology evidence="9">Multi-pass membrane protein</topology>
    </subcellularLocation>
</comment>
<dbReference type="PRINTS" id="PR00727">
    <property type="entry name" value="LEADERPTASE"/>
</dbReference>
<dbReference type="InterPro" id="IPR019757">
    <property type="entry name" value="Pept_S26A_signal_pept_1_Lys-AS"/>
</dbReference>
<dbReference type="PROSITE" id="PS00501">
    <property type="entry name" value="SPASE_I_1"/>
    <property type="match status" value="1"/>
</dbReference>
<comment type="catalytic activity">
    <reaction evidence="1 8">
        <text>Cleavage of hydrophobic, N-terminal signal or leader sequences from secreted and periplasmic proteins.</text>
        <dbReference type="EC" id="3.4.21.89"/>
    </reaction>
</comment>
<dbReference type="CDD" id="cd06530">
    <property type="entry name" value="S26_SPase_I"/>
    <property type="match status" value="1"/>
</dbReference>
<comment type="caution">
    <text evidence="11">The sequence shown here is derived from an EMBL/GenBank/DDBJ whole genome shotgun (WGS) entry which is preliminary data.</text>
</comment>
<evidence type="ECO:0000256" key="1">
    <source>
        <dbReference type="ARBA" id="ARBA00000677"/>
    </source>
</evidence>
<proteinExistence type="inferred from homology"/>
<dbReference type="PANTHER" id="PTHR43390:SF1">
    <property type="entry name" value="CHLOROPLAST PROCESSING PEPTIDASE"/>
    <property type="match status" value="1"/>
</dbReference>
<dbReference type="NCBIfam" id="TIGR02227">
    <property type="entry name" value="sigpep_I_bact"/>
    <property type="match status" value="1"/>
</dbReference>
<feature type="active site" evidence="7">
    <location>
        <position position="89"/>
    </location>
</feature>
<name>A0A4R7JL65_9GAMM</name>
<dbReference type="InterPro" id="IPR019758">
    <property type="entry name" value="Pept_S26A_signal_pept_1_CS"/>
</dbReference>
<dbReference type="InterPro" id="IPR019756">
    <property type="entry name" value="Pept_S26A_signal_pept_1_Ser-AS"/>
</dbReference>
<evidence type="ECO:0000256" key="6">
    <source>
        <dbReference type="ARBA" id="ARBA00022801"/>
    </source>
</evidence>
<dbReference type="GO" id="GO:0006465">
    <property type="term" value="P:signal peptide processing"/>
    <property type="evidence" value="ECO:0007669"/>
    <property type="project" value="InterPro"/>
</dbReference>
<evidence type="ECO:0000256" key="5">
    <source>
        <dbReference type="ARBA" id="ARBA00022670"/>
    </source>
</evidence>
<dbReference type="OrthoDB" id="9815782at2"/>
<reference evidence="11 12" key="1">
    <citation type="submission" date="2019-03" db="EMBL/GenBank/DDBJ databases">
        <title>Genomic Encyclopedia of Type Strains, Phase IV (KMG-IV): sequencing the most valuable type-strain genomes for metagenomic binning, comparative biology and taxonomic classification.</title>
        <authorList>
            <person name="Goeker M."/>
        </authorList>
    </citation>
    <scope>NUCLEOTIDE SEQUENCE [LARGE SCALE GENOMIC DNA]</scope>
    <source>
        <strain evidence="11 12">DSM 15505</strain>
    </source>
</reference>
<evidence type="ECO:0000256" key="2">
    <source>
        <dbReference type="ARBA" id="ARBA00009370"/>
    </source>
</evidence>
<dbReference type="InterPro" id="IPR036286">
    <property type="entry name" value="LexA/Signal_pep-like_sf"/>
</dbReference>
<dbReference type="Proteomes" id="UP000295830">
    <property type="component" value="Unassembled WGS sequence"/>
</dbReference>
<protein>
    <recommendedName>
        <fullName evidence="4 8">Signal peptidase I</fullName>
        <ecNumber evidence="3 8">3.4.21.89</ecNumber>
    </recommendedName>
</protein>
<dbReference type="PANTHER" id="PTHR43390">
    <property type="entry name" value="SIGNAL PEPTIDASE I"/>
    <property type="match status" value="1"/>
</dbReference>
<dbReference type="RefSeq" id="WP_133736722.1">
    <property type="nucleotide sequence ID" value="NZ_SOAX01000006.1"/>
</dbReference>
<dbReference type="InterPro" id="IPR000223">
    <property type="entry name" value="Pept_S26A_signal_pept_1"/>
</dbReference>
<dbReference type="EC" id="3.4.21.89" evidence="3 8"/>
<accession>A0A4R7JL65</accession>
<evidence type="ECO:0000256" key="9">
    <source>
        <dbReference type="RuleBase" id="RU362042"/>
    </source>
</evidence>
<dbReference type="GO" id="GO:0016020">
    <property type="term" value="C:membrane"/>
    <property type="evidence" value="ECO:0007669"/>
    <property type="project" value="UniProtKB-SubCell"/>
</dbReference>
<keyword evidence="6 8" id="KW-0378">Hydrolase</keyword>
<gene>
    <name evidence="11" type="ORF">DES49_2482</name>
</gene>
<keyword evidence="12" id="KW-1185">Reference proteome</keyword>
<evidence type="ECO:0000313" key="12">
    <source>
        <dbReference type="Proteomes" id="UP000295830"/>
    </source>
</evidence>
<dbReference type="Pfam" id="PF10502">
    <property type="entry name" value="Peptidase_S26"/>
    <property type="match status" value="1"/>
</dbReference>
<dbReference type="PROSITE" id="PS00761">
    <property type="entry name" value="SPASE_I_3"/>
    <property type="match status" value="1"/>
</dbReference>
<dbReference type="EMBL" id="SOAX01000006">
    <property type="protein sequence ID" value="TDT38505.1"/>
    <property type="molecule type" value="Genomic_DNA"/>
</dbReference>
<evidence type="ECO:0000259" key="10">
    <source>
        <dbReference type="Pfam" id="PF10502"/>
    </source>
</evidence>
<dbReference type="GO" id="GO:0009003">
    <property type="term" value="F:signal peptidase activity"/>
    <property type="evidence" value="ECO:0007669"/>
    <property type="project" value="UniProtKB-EC"/>
</dbReference>
<dbReference type="GO" id="GO:0004252">
    <property type="term" value="F:serine-type endopeptidase activity"/>
    <property type="evidence" value="ECO:0007669"/>
    <property type="project" value="InterPro"/>
</dbReference>
<dbReference type="AlphaFoldDB" id="A0A4R7JL65"/>
<sequence length="266" mass="30606">MNINFPLLLVALTAAAGIIWLIDARFFRPARLARYEEEGARKSVEEAADAEDPDQPWLAEISRSFFPILLVVLLLRSFLVEPFQIPSGSMLPTLQVGDFILVNKFAYGLRLPVAHYEFLSVDDPERGDIMVFRYPVEPSINYIKRVVGTPGDRVRYEDKQLYINGDRVETDFVARLPNEDLLEETLDGTRHRLLHSSGRSDPRAEGEWVVPDNHYFVMGDNRDNSRDSRYWGMVPEDHVVGEAFAIWMHWESLTSLPSFHRVGWIE</sequence>
<dbReference type="InterPro" id="IPR019533">
    <property type="entry name" value="Peptidase_S26"/>
</dbReference>
<evidence type="ECO:0000256" key="8">
    <source>
        <dbReference type="RuleBase" id="RU003993"/>
    </source>
</evidence>
<dbReference type="PROSITE" id="PS00760">
    <property type="entry name" value="SPASE_I_2"/>
    <property type="match status" value="1"/>
</dbReference>
<evidence type="ECO:0000256" key="4">
    <source>
        <dbReference type="ARBA" id="ARBA00019232"/>
    </source>
</evidence>
<organism evidence="11 12">
    <name type="scientific">Halospina denitrificans</name>
    <dbReference type="NCBI Taxonomy" id="332522"/>
    <lineage>
        <taxon>Bacteria</taxon>
        <taxon>Pseudomonadati</taxon>
        <taxon>Pseudomonadota</taxon>
        <taxon>Gammaproteobacteria</taxon>
        <taxon>Halospina</taxon>
    </lineage>
</organism>
<evidence type="ECO:0000256" key="3">
    <source>
        <dbReference type="ARBA" id="ARBA00013208"/>
    </source>
</evidence>
<comment type="similarity">
    <text evidence="2 9">Belongs to the peptidase S26 family.</text>
</comment>
<keyword evidence="5 8" id="KW-0645">Protease</keyword>
<dbReference type="SUPFAM" id="SSF51306">
    <property type="entry name" value="LexA/Signal peptidase"/>
    <property type="match status" value="1"/>
</dbReference>
<feature type="active site" evidence="7">
    <location>
        <position position="144"/>
    </location>
</feature>